<keyword evidence="3" id="KW-0238">DNA-binding</keyword>
<evidence type="ECO:0000256" key="1">
    <source>
        <dbReference type="ARBA" id="ARBA00004123"/>
    </source>
</evidence>
<evidence type="ECO:0000256" key="3">
    <source>
        <dbReference type="ARBA" id="ARBA00023125"/>
    </source>
</evidence>
<dbReference type="Proteomes" id="UP000009168">
    <property type="component" value="Unassembled WGS sequence"/>
</dbReference>
<gene>
    <name evidence="9" type="ORF">TTHERM_00852840</name>
</gene>
<dbReference type="InterPro" id="IPR009072">
    <property type="entry name" value="Histone-fold"/>
</dbReference>
<evidence type="ECO:0000313" key="9">
    <source>
        <dbReference type="EMBL" id="EAS06045.3"/>
    </source>
</evidence>
<dbReference type="eggNOG" id="KOG1657">
    <property type="taxonomic scope" value="Eukaryota"/>
</dbReference>
<evidence type="ECO:0000256" key="6">
    <source>
        <dbReference type="ARBA" id="ARBA00038129"/>
    </source>
</evidence>
<dbReference type="GO" id="GO:0000978">
    <property type="term" value="F:RNA polymerase II cis-regulatory region sequence-specific DNA binding"/>
    <property type="evidence" value="ECO:0007669"/>
    <property type="project" value="TreeGrafter"/>
</dbReference>
<dbReference type="GO" id="GO:0005634">
    <property type="term" value="C:nucleus"/>
    <property type="evidence" value="ECO:0007669"/>
    <property type="project" value="UniProtKB-SubCell"/>
</dbReference>
<dbReference type="Pfam" id="PF00808">
    <property type="entry name" value="CBFD_NFYB_HMF"/>
    <property type="match status" value="1"/>
</dbReference>
<dbReference type="PANTHER" id="PTHR10252">
    <property type="entry name" value="HISTONE-LIKE TRANSCRIPTION FACTOR CCAAT-RELATED"/>
    <property type="match status" value="1"/>
</dbReference>
<accession>Q24E56</accession>
<keyword evidence="2" id="KW-0805">Transcription regulation</keyword>
<dbReference type="Gene3D" id="1.10.20.10">
    <property type="entry name" value="Histone, subunit A"/>
    <property type="match status" value="1"/>
</dbReference>
<evidence type="ECO:0000256" key="4">
    <source>
        <dbReference type="ARBA" id="ARBA00023163"/>
    </source>
</evidence>
<dbReference type="EMBL" id="GG662311">
    <property type="protein sequence ID" value="EAS06045.3"/>
    <property type="molecule type" value="Genomic_DNA"/>
</dbReference>
<keyword evidence="5" id="KW-0539">Nucleus</keyword>
<dbReference type="HOGENOM" id="CLU_958064_0_0_1"/>
<protein>
    <submittedName>
        <fullName evidence="9">Histone-like transcription factor (CBF/NF-Y) and archaeal histone</fullName>
    </submittedName>
</protein>
<dbReference type="GO" id="GO:0000981">
    <property type="term" value="F:DNA-binding transcription factor activity, RNA polymerase II-specific"/>
    <property type="evidence" value="ECO:0007669"/>
    <property type="project" value="TreeGrafter"/>
</dbReference>
<keyword evidence="4" id="KW-0804">Transcription</keyword>
<name>Q24E56_TETTS</name>
<dbReference type="SUPFAM" id="SSF47113">
    <property type="entry name" value="Histone-fold"/>
    <property type="match status" value="1"/>
</dbReference>
<dbReference type="KEGG" id="tet:TTHERM_00852840"/>
<dbReference type="AlphaFoldDB" id="Q24E56"/>
<comment type="similarity">
    <text evidence="6">Belongs to the NFYC/HAP5 subunit family.</text>
</comment>
<evidence type="ECO:0000259" key="8">
    <source>
        <dbReference type="Pfam" id="PF00808"/>
    </source>
</evidence>
<dbReference type="InterPro" id="IPR050568">
    <property type="entry name" value="Transcr_DNA_Rep_Reg"/>
</dbReference>
<comment type="subcellular location">
    <subcellularLocation>
        <location evidence="1">Nucleus</location>
    </subcellularLocation>
</comment>
<dbReference type="OrthoDB" id="447651at2759"/>
<sequence length="291" mass="33776">MQPNFDISKMVQNPQQQYMQPGMGNMFNGAFDNLLPMDTYPNSDINQHEHIKKLKDKFADLREEINQMGKDPEVFRSHQLPLARVKKIMKSDEDVRMISAEAPVLFAKACEIFIIELTHRAWLFTEEGKRRTLQKNDIAACIYNTEIFDFLIDILPKEDSKSSNQIKKPSQEAFPSMNPIVPGNFMKDHNLMNSMNMNPNQMLSNQFMNNLSQGIPPSHQQNPYAQGQQMQQQQMPQASYVPQQHFGQQFGQYPFSNQQMQPINQGLGMMDNMYNPGVKEEPKKYYDQQNE</sequence>
<dbReference type="CDD" id="cd22908">
    <property type="entry name" value="HFD_NFYC-like"/>
    <property type="match status" value="1"/>
</dbReference>
<organism evidence="9 10">
    <name type="scientific">Tetrahymena thermophila (strain SB210)</name>
    <dbReference type="NCBI Taxonomy" id="312017"/>
    <lineage>
        <taxon>Eukaryota</taxon>
        <taxon>Sar</taxon>
        <taxon>Alveolata</taxon>
        <taxon>Ciliophora</taxon>
        <taxon>Intramacronucleata</taxon>
        <taxon>Oligohymenophorea</taxon>
        <taxon>Hymenostomatida</taxon>
        <taxon>Tetrahymenina</taxon>
        <taxon>Tetrahymenidae</taxon>
        <taxon>Tetrahymena</taxon>
    </lineage>
</organism>
<dbReference type="PANTHER" id="PTHR10252:SF8">
    <property type="entry name" value="NUCLEAR TRANSCRIPTION FACTOR Y SUBUNIT GAMMA"/>
    <property type="match status" value="1"/>
</dbReference>
<dbReference type="STRING" id="312017.Q24E56"/>
<dbReference type="GeneID" id="7830549"/>
<evidence type="ECO:0000256" key="7">
    <source>
        <dbReference type="SAM" id="MobiDB-lite"/>
    </source>
</evidence>
<dbReference type="InParanoid" id="Q24E56"/>
<proteinExistence type="inferred from homology"/>
<evidence type="ECO:0000256" key="2">
    <source>
        <dbReference type="ARBA" id="ARBA00023015"/>
    </source>
</evidence>
<dbReference type="RefSeq" id="XP_001026290.3">
    <property type="nucleotide sequence ID" value="XM_001026290.3"/>
</dbReference>
<evidence type="ECO:0000313" key="10">
    <source>
        <dbReference type="Proteomes" id="UP000009168"/>
    </source>
</evidence>
<evidence type="ECO:0000256" key="5">
    <source>
        <dbReference type="ARBA" id="ARBA00023242"/>
    </source>
</evidence>
<feature type="domain" description="Transcription factor CBF/NF-Y/archaeal histone" evidence="8">
    <location>
        <begin position="79"/>
        <end position="142"/>
    </location>
</feature>
<feature type="region of interest" description="Disordered" evidence="7">
    <location>
        <begin position="215"/>
        <end position="235"/>
    </location>
</feature>
<reference evidence="10" key="1">
    <citation type="journal article" date="2006" name="PLoS Biol.">
        <title>Macronuclear genome sequence of the ciliate Tetrahymena thermophila, a model eukaryote.</title>
        <authorList>
            <person name="Eisen J.A."/>
            <person name="Coyne R.S."/>
            <person name="Wu M."/>
            <person name="Wu D."/>
            <person name="Thiagarajan M."/>
            <person name="Wortman J.R."/>
            <person name="Badger J.H."/>
            <person name="Ren Q."/>
            <person name="Amedeo P."/>
            <person name="Jones K.M."/>
            <person name="Tallon L.J."/>
            <person name="Delcher A.L."/>
            <person name="Salzberg S.L."/>
            <person name="Silva J.C."/>
            <person name="Haas B.J."/>
            <person name="Majoros W.H."/>
            <person name="Farzad M."/>
            <person name="Carlton J.M."/>
            <person name="Smith R.K. Jr."/>
            <person name="Garg J."/>
            <person name="Pearlman R.E."/>
            <person name="Karrer K.M."/>
            <person name="Sun L."/>
            <person name="Manning G."/>
            <person name="Elde N.C."/>
            <person name="Turkewitz A.P."/>
            <person name="Asai D.J."/>
            <person name="Wilkes D.E."/>
            <person name="Wang Y."/>
            <person name="Cai H."/>
            <person name="Collins K."/>
            <person name="Stewart B.A."/>
            <person name="Lee S.R."/>
            <person name="Wilamowska K."/>
            <person name="Weinberg Z."/>
            <person name="Ruzzo W.L."/>
            <person name="Wloga D."/>
            <person name="Gaertig J."/>
            <person name="Frankel J."/>
            <person name="Tsao C.-C."/>
            <person name="Gorovsky M.A."/>
            <person name="Keeling P.J."/>
            <person name="Waller R.F."/>
            <person name="Patron N.J."/>
            <person name="Cherry J.M."/>
            <person name="Stover N.A."/>
            <person name="Krieger C.J."/>
            <person name="del Toro C."/>
            <person name="Ryder H.F."/>
            <person name="Williamson S.C."/>
            <person name="Barbeau R.A."/>
            <person name="Hamilton E.P."/>
            <person name="Orias E."/>
        </authorList>
    </citation>
    <scope>NUCLEOTIDE SEQUENCE [LARGE SCALE GENOMIC DNA]</scope>
    <source>
        <strain evidence="10">SB210</strain>
    </source>
</reference>
<keyword evidence="10" id="KW-1185">Reference proteome</keyword>
<dbReference type="InterPro" id="IPR003958">
    <property type="entry name" value="CBFA_NFYB_domain"/>
</dbReference>
<dbReference type="GO" id="GO:0046982">
    <property type="term" value="F:protein heterodimerization activity"/>
    <property type="evidence" value="ECO:0007669"/>
    <property type="project" value="InterPro"/>
</dbReference>
<dbReference type="FunFam" id="1.10.20.10:FF:000006">
    <property type="entry name" value="Nuclear transcription factor Y subunit gamma"/>
    <property type="match status" value="1"/>
</dbReference>
<feature type="compositionally biased region" description="Low complexity" evidence="7">
    <location>
        <begin position="220"/>
        <end position="235"/>
    </location>
</feature>